<accession>A0A250KIS3</accession>
<name>A0A250KIS3_9BACT</name>
<dbReference type="InterPro" id="IPR051132">
    <property type="entry name" value="3-5_Exonuclease_domain"/>
</dbReference>
<dbReference type="Proteomes" id="UP000267517">
    <property type="component" value="Chromosome II"/>
</dbReference>
<dbReference type="SUPFAM" id="SSF53098">
    <property type="entry name" value="Ribonuclease H-like"/>
    <property type="match status" value="1"/>
</dbReference>
<sequence length="228" mass="26333">MQSEMSTVLYNRFDKSKISQLPRVTFPGKIVVVLNEAEAEKAVNYLLSKDIIGIDTETRPVFKKGQRRKVALLQACDHEVCFLFRLNLIGVPDCIKRFLEDTTVPKVGLSLTDDMLMLHQRLDFKPGYFIDLQDYVKSLGIEDMSLQKLYANVFHERITKREQLSNWENEILSDKQKIYASTDAWTCIKLYERLHELKHSGNYELVVVPPKVKPVPEEVGNEPEVTTE</sequence>
<keyword evidence="3" id="KW-0378">Hydrolase</keyword>
<evidence type="ECO:0000313" key="9">
    <source>
        <dbReference type="EMBL" id="BBA29526.1"/>
    </source>
</evidence>
<dbReference type="InterPro" id="IPR002562">
    <property type="entry name" value="3'-5'_exonuclease_dom"/>
</dbReference>
<keyword evidence="5" id="KW-0460">Magnesium</keyword>
<dbReference type="Gene3D" id="3.30.420.10">
    <property type="entry name" value="Ribonuclease H-like superfamily/Ribonuclease H"/>
    <property type="match status" value="1"/>
</dbReference>
<evidence type="ECO:0000256" key="3">
    <source>
        <dbReference type="ARBA" id="ARBA00022801"/>
    </source>
</evidence>
<dbReference type="GO" id="GO:0008408">
    <property type="term" value="F:3'-5' exonuclease activity"/>
    <property type="evidence" value="ECO:0007669"/>
    <property type="project" value="InterPro"/>
</dbReference>
<dbReference type="AlphaFoldDB" id="A0A250KIS3"/>
<feature type="domain" description="3'-5' exonuclease" evidence="8">
    <location>
        <begin position="30"/>
        <end position="199"/>
    </location>
</feature>
<dbReference type="PANTHER" id="PTHR13620:SF109">
    <property type="entry name" value="3'-5' EXONUCLEASE"/>
    <property type="match status" value="1"/>
</dbReference>
<evidence type="ECO:0000313" key="10">
    <source>
        <dbReference type="Proteomes" id="UP000267517"/>
    </source>
</evidence>
<dbReference type="GO" id="GO:0006139">
    <property type="term" value="P:nucleobase-containing compound metabolic process"/>
    <property type="evidence" value="ECO:0007669"/>
    <property type="project" value="InterPro"/>
</dbReference>
<gene>
    <name evidence="9" type="ORF">PMEL_200039</name>
</gene>
<reference evidence="9 10" key="1">
    <citation type="submission" date="2017-05" db="EMBL/GenBank/DDBJ databases">
        <title>whole genome sequence of Prevotella melaninogenica GAI 07411.</title>
        <authorList>
            <person name="Kondo Y."/>
            <person name="Hoshino T."/>
        </authorList>
    </citation>
    <scope>NUCLEOTIDE SEQUENCE [LARGE SCALE GENOMIC DNA]</scope>
    <source>
        <strain evidence="9 10">GAI 07411</strain>
    </source>
</reference>
<dbReference type="EMBL" id="AP018050">
    <property type="protein sequence ID" value="BBA29526.1"/>
    <property type="molecule type" value="Genomic_DNA"/>
</dbReference>
<organism evidence="9 10">
    <name type="scientific">Prevotella melaninogenica</name>
    <dbReference type="NCBI Taxonomy" id="28132"/>
    <lineage>
        <taxon>Bacteria</taxon>
        <taxon>Pseudomonadati</taxon>
        <taxon>Bacteroidota</taxon>
        <taxon>Bacteroidia</taxon>
        <taxon>Bacteroidales</taxon>
        <taxon>Prevotellaceae</taxon>
        <taxon>Prevotella</taxon>
    </lineage>
</organism>
<proteinExistence type="predicted"/>
<protein>
    <recommendedName>
        <fullName evidence="6">3'-5' exonuclease</fullName>
    </recommendedName>
    <alternativeName>
        <fullName evidence="7">Werner Syndrome-like exonuclease</fullName>
    </alternativeName>
</protein>
<dbReference type="GO" id="GO:0046872">
    <property type="term" value="F:metal ion binding"/>
    <property type="evidence" value="ECO:0007669"/>
    <property type="project" value="UniProtKB-KW"/>
</dbReference>
<keyword evidence="4 9" id="KW-0269">Exonuclease</keyword>
<dbReference type="InterPro" id="IPR036397">
    <property type="entry name" value="RNaseH_sf"/>
</dbReference>
<dbReference type="SMART" id="SM00474">
    <property type="entry name" value="35EXOc"/>
    <property type="match status" value="1"/>
</dbReference>
<evidence type="ECO:0000256" key="2">
    <source>
        <dbReference type="ARBA" id="ARBA00022723"/>
    </source>
</evidence>
<evidence type="ECO:0000256" key="5">
    <source>
        <dbReference type="ARBA" id="ARBA00022842"/>
    </source>
</evidence>
<dbReference type="InterPro" id="IPR012337">
    <property type="entry name" value="RNaseH-like_sf"/>
</dbReference>
<dbReference type="PANTHER" id="PTHR13620">
    <property type="entry name" value="3-5 EXONUCLEASE"/>
    <property type="match status" value="1"/>
</dbReference>
<dbReference type="Pfam" id="PF01612">
    <property type="entry name" value="DNA_pol_A_exo1"/>
    <property type="match status" value="1"/>
</dbReference>
<evidence type="ECO:0000256" key="7">
    <source>
        <dbReference type="ARBA" id="ARBA00042761"/>
    </source>
</evidence>
<dbReference type="CDD" id="cd06141">
    <property type="entry name" value="WRN_exo"/>
    <property type="match status" value="1"/>
</dbReference>
<dbReference type="GO" id="GO:0003676">
    <property type="term" value="F:nucleic acid binding"/>
    <property type="evidence" value="ECO:0007669"/>
    <property type="project" value="InterPro"/>
</dbReference>
<evidence type="ECO:0000256" key="1">
    <source>
        <dbReference type="ARBA" id="ARBA00022722"/>
    </source>
</evidence>
<keyword evidence="2" id="KW-0479">Metal-binding</keyword>
<keyword evidence="1" id="KW-0540">Nuclease</keyword>
<evidence type="ECO:0000259" key="8">
    <source>
        <dbReference type="SMART" id="SM00474"/>
    </source>
</evidence>
<evidence type="ECO:0000256" key="4">
    <source>
        <dbReference type="ARBA" id="ARBA00022839"/>
    </source>
</evidence>
<evidence type="ECO:0000256" key="6">
    <source>
        <dbReference type="ARBA" id="ARBA00040531"/>
    </source>
</evidence>